<dbReference type="Gene3D" id="3.40.50.12500">
    <property type="match status" value="1"/>
</dbReference>
<protein>
    <submittedName>
        <fullName evidence="2">Allantoin racemase</fullName>
        <ecNumber evidence="2">5.1.99.3</ecNumber>
    </submittedName>
</protein>
<comment type="caution">
    <text evidence="2">The sequence shown here is derived from an EMBL/GenBank/DDBJ whole genome shotgun (WGS) entry which is preliminary data.</text>
</comment>
<evidence type="ECO:0000313" key="3">
    <source>
        <dbReference type="Proteomes" id="UP000781958"/>
    </source>
</evidence>
<dbReference type="PANTHER" id="PTHR28047">
    <property type="entry name" value="PROTEIN DCG1"/>
    <property type="match status" value="1"/>
</dbReference>
<dbReference type="InterPro" id="IPR052186">
    <property type="entry name" value="Hydantoin_racemase-like"/>
</dbReference>
<comment type="similarity">
    <text evidence="1">Belongs to the HyuE racemase family.</text>
</comment>
<dbReference type="Pfam" id="PF01177">
    <property type="entry name" value="Asp_Glu_race"/>
    <property type="match status" value="1"/>
</dbReference>
<dbReference type="InterPro" id="IPR053714">
    <property type="entry name" value="Iso_Racemase_Enz_sf"/>
</dbReference>
<accession>A0ABS4SWD6</accession>
<reference evidence="2 3" key="1">
    <citation type="submission" date="2021-03" db="EMBL/GenBank/DDBJ databases">
        <title>Genomic Encyclopedia of Type Strains, Phase III (KMG-III): the genomes of soil and plant-associated and newly described type strains.</title>
        <authorList>
            <person name="Whitman W."/>
        </authorList>
    </citation>
    <scope>NUCLEOTIDE SEQUENCE [LARGE SCALE GENOMIC DNA]</scope>
    <source>
        <strain evidence="2 3">IMMIB AFH-6</strain>
    </source>
</reference>
<organism evidence="2 3">
    <name type="scientific">Azospirillum rugosum</name>
    <dbReference type="NCBI Taxonomy" id="416170"/>
    <lineage>
        <taxon>Bacteria</taxon>
        <taxon>Pseudomonadati</taxon>
        <taxon>Pseudomonadota</taxon>
        <taxon>Alphaproteobacteria</taxon>
        <taxon>Rhodospirillales</taxon>
        <taxon>Azospirillaceae</taxon>
        <taxon>Azospirillum</taxon>
    </lineage>
</organism>
<gene>
    <name evidence="2" type="ORF">J2851_006372</name>
</gene>
<dbReference type="EMBL" id="JAGINP010000032">
    <property type="protein sequence ID" value="MBP2296554.1"/>
    <property type="molecule type" value="Genomic_DNA"/>
</dbReference>
<dbReference type="EC" id="5.1.99.3" evidence="2"/>
<dbReference type="InterPro" id="IPR015942">
    <property type="entry name" value="Asp/Glu/hydantoin_racemase"/>
</dbReference>
<evidence type="ECO:0000313" key="2">
    <source>
        <dbReference type="EMBL" id="MBP2296554.1"/>
    </source>
</evidence>
<name>A0ABS4SWD6_9PROT</name>
<dbReference type="RefSeq" id="WP_209771860.1">
    <property type="nucleotide sequence ID" value="NZ_JAGINP010000032.1"/>
</dbReference>
<sequence>MRILVVNPNTTAGMTARIGAAARAVAGPGTEIEAVNPAMGPASIEGYYDEAFAVPGLLEEIARGEATGVDGHIIACFDDTGLDAARSLARAPVVGIGEAAFHMASLIAGRFTVVTTLDRSVPAIEHNLMKYGLDRRCARVRAAEVPVLALEDPASDARRRIDEAIDAAKREERAEAIVLGCAGMADLAASLSTAHGLPVVDGVACAVKLVEGLAALGLRTSKVLGYQAPRAKPYIGLLERFGVPSPAPGEGGREAAG</sequence>
<keyword evidence="2" id="KW-0413">Isomerase</keyword>
<proteinExistence type="inferred from homology"/>
<dbReference type="Proteomes" id="UP000781958">
    <property type="component" value="Unassembled WGS sequence"/>
</dbReference>
<dbReference type="PANTHER" id="PTHR28047:SF5">
    <property type="entry name" value="PROTEIN DCG1"/>
    <property type="match status" value="1"/>
</dbReference>
<dbReference type="GO" id="GO:0047653">
    <property type="term" value="F:allantoin racemase activity"/>
    <property type="evidence" value="ECO:0007669"/>
    <property type="project" value="UniProtKB-EC"/>
</dbReference>
<keyword evidence="3" id="KW-1185">Reference proteome</keyword>
<evidence type="ECO:0000256" key="1">
    <source>
        <dbReference type="ARBA" id="ARBA00038414"/>
    </source>
</evidence>